<feature type="compositionally biased region" description="Polar residues" evidence="15">
    <location>
        <begin position="428"/>
        <end position="442"/>
    </location>
</feature>
<keyword evidence="20" id="KW-1185">Reference proteome</keyword>
<dbReference type="PANTHER" id="PTHR45339">
    <property type="entry name" value="HYBRID SIGNAL TRANSDUCTION HISTIDINE KINASE J"/>
    <property type="match status" value="1"/>
</dbReference>
<dbReference type="Gene3D" id="3.30.565.10">
    <property type="entry name" value="Histidine kinase-like ATPase, C-terminal domain"/>
    <property type="match status" value="1"/>
</dbReference>
<dbReference type="SMART" id="SM00086">
    <property type="entry name" value="PAC"/>
    <property type="match status" value="2"/>
</dbReference>
<evidence type="ECO:0000313" key="19">
    <source>
        <dbReference type="EMBL" id="KAK0527803.1"/>
    </source>
</evidence>
<evidence type="ECO:0000256" key="12">
    <source>
        <dbReference type="ARBA" id="ARBA00023012"/>
    </source>
</evidence>
<dbReference type="FunFam" id="3.30.450.20:FF:000099">
    <property type="entry name" value="Sensory box sensor histidine kinase"/>
    <property type="match status" value="1"/>
</dbReference>
<evidence type="ECO:0000256" key="4">
    <source>
        <dbReference type="ARBA" id="ARBA00022475"/>
    </source>
</evidence>
<feature type="region of interest" description="Disordered" evidence="15">
    <location>
        <begin position="565"/>
        <end position="587"/>
    </location>
</feature>
<dbReference type="CDD" id="cd16922">
    <property type="entry name" value="HATPase_EvgS-ArcB-TorS-like"/>
    <property type="match status" value="1"/>
</dbReference>
<dbReference type="Pfam" id="PF00512">
    <property type="entry name" value="HisKA"/>
    <property type="match status" value="1"/>
</dbReference>
<evidence type="ECO:0000256" key="15">
    <source>
        <dbReference type="SAM" id="MobiDB-lite"/>
    </source>
</evidence>
<name>A0AAN6GBM5_9BASI</name>
<dbReference type="InterPro" id="IPR036890">
    <property type="entry name" value="HATPase_C_sf"/>
</dbReference>
<sequence>MSSADNPALKRRRPNPHALPHSSHAGAASPSGAAASSPTSATAPAASTPRPSPFPNATGAPVGSMAPPPTPGHAASSPAAPATSVAGGPFAAAPGAGLYGSVRANSRGEGSAKGSVGAGHSTMAFSSSGGGMQLGHHHGATSHSLSTLMDLDESLRAMYFAPVPILVLDADRRIRMVSRAAEFFLNISCSTCQGFTLDRVIAPSSRGAFNLALAECGQLLRARNRNQPVVTRLAFAPEEADGRIVYGDISMSAWFADEVMFDTPMGGAYVSIRSGSGGGGGAGAGSSSGNTPGHMSGSSGFYSARKSSSSSVLTRGGMPENEAMPWTNSSSVDPLETYPPPTGMAGASTASTPSSTLPPPLSSTSARAGLPLIHEAYFTMVITPQRSRVLAASVPTTQRSSSVAVANVSTPSSSSTNHSDPSAKESPSKPTAATDAQSTTPVDLTASVDAVMAMDPAPGPTSAALSASAAIISDPDAEANHQQPDTLSVEATMLPLPEDAATSGAAADAPQLITIDAQTAKLHTLREAVLDTLSMAVIAVGRDGKTVIRNRAAIDMLSVFNTKMSTEGGEDEEAKLDQPAGPDGEGGTKRDWAWLTEFIPVLDEKFSRDVPLESWPIYRATVLCESNGPVCFGTIHPVTGEHLNWEVRGRPVRLGGPDGEWIGGMIVFEDISVKYAQQKMAAKAQGEQYFQVICDSLPQLVWTAEPDGYVDWYNKGWYDYTGLPHERTEGSGWAEVIEESDLVHTSRLWSQSLRTGVMYSVEYRIKRHDGALRWMVGRALPVRDDEGNILKWFGTCTDIHDTVEALAASRQAQAQLESVINHAHVTLWAVDKEARITVAEGPGIRQLKLMTPSTPSSAEPDGTASVHVKSEGGQGSDEVSGSVMSRRVPRTMIGKSIFDVWDSPEIRAAISKALQGNPVVQEMEIEGRWFRTQYTPLRRYIEERGVFADFDTEMQDDEGEIEGCVGASMDITDRKKAEDQLQQSLQEQSRALASETAAKEASRLKSEFLANMSHEIRTPIAGVIGLSELLCDTALTREQRDYAENIQRSADALLTVVNDILDLSKVENGKLDIENAPFSLNLIIMDTRKMLSFATEKKGLSFFAKDNLNYTGLLMGDAGRLRQVMTNLLTNAIKFTDHGNITLEVTETFEDSESVVVRFDISDTGCGISPATMQRLFQPFSQADPSTARRFGGTGLGLTICKNLVDLMKGEIGLESVEGRGSRAWFKVPFRKAIRRHSRGSSIDVEVTAPSNMSQGNVSVRTGSPIGASSDPLKRPRKDIWILVAEDNMINQQIALKTLAKMGFSCKAADNGKQALIELSKRAYDLVLMDCQMPEMDGYEAAAEIRRSLNAEVRSIPIVAMTASAIAGDREKCLEAGMSDYLAKPVKGAALETMLSRWLFDQETRQSLSRWCPLPEDAVSVTAPPPEPMQPVAGPSRTTRFSDVLDISTGQSNVSVPATADLGSLSRRETIVPGGPTAAIPRMHPTPPRGPDFPGMRIPLDSVINSPSNTGLPTATTTISDGFFASDTSGSMAANLRCGSDGSHQSNGVIRQVAEAVSFVQLAVPTSTQPLVSATTATTPPMGGPSTSAALHLNSIALSGPGSPMLGTEMTRPMSTRPEGAHSPVEGSGPTGSSGHAGGSSGIRRSARQEAGMGRDLEGELAGAATRHAPPRLMDTVGPEDQVVEDSLERTLPSSAPADETVPQEAGVAAPRPILANAANERAIAEWQSRIQQSMRPGTGPHAVTGRPVLRLPGNSTGSVSPALGASFLAAAAQAQASASATATSAMPASIHSPLTISGSQDFPRRGSASVASSGAETTGLLHHPHGLKRHRGGENDGDEEMDS</sequence>
<dbReference type="InterPro" id="IPR036097">
    <property type="entry name" value="HisK_dim/P_sf"/>
</dbReference>
<feature type="compositionally biased region" description="Basic residues" evidence="15">
    <location>
        <begin position="1823"/>
        <end position="1832"/>
    </location>
</feature>
<keyword evidence="9" id="KW-0418">Kinase</keyword>
<evidence type="ECO:0000313" key="20">
    <source>
        <dbReference type="Proteomes" id="UP001176521"/>
    </source>
</evidence>
<dbReference type="FunFam" id="3.30.565.10:FF:000010">
    <property type="entry name" value="Sensor histidine kinase RcsC"/>
    <property type="match status" value="1"/>
</dbReference>
<dbReference type="InterPro" id="IPR001789">
    <property type="entry name" value="Sig_transdc_resp-reg_receiver"/>
</dbReference>
<feature type="region of interest" description="Disordered" evidence="15">
    <location>
        <begin position="1792"/>
        <end position="1844"/>
    </location>
</feature>
<evidence type="ECO:0000256" key="7">
    <source>
        <dbReference type="ARBA" id="ARBA00022692"/>
    </source>
</evidence>
<dbReference type="FunFam" id="1.10.287.130:FF:000003">
    <property type="entry name" value="Histidine kinase"/>
    <property type="match status" value="1"/>
</dbReference>
<feature type="region of interest" description="Disordered" evidence="15">
    <location>
        <begin position="393"/>
        <end position="442"/>
    </location>
</feature>
<dbReference type="SMART" id="SM00387">
    <property type="entry name" value="HATPase_c"/>
    <property type="match status" value="1"/>
</dbReference>
<organism evidence="19 20">
    <name type="scientific">Tilletia horrida</name>
    <dbReference type="NCBI Taxonomy" id="155126"/>
    <lineage>
        <taxon>Eukaryota</taxon>
        <taxon>Fungi</taxon>
        <taxon>Dikarya</taxon>
        <taxon>Basidiomycota</taxon>
        <taxon>Ustilaginomycotina</taxon>
        <taxon>Exobasidiomycetes</taxon>
        <taxon>Tilletiales</taxon>
        <taxon>Tilletiaceae</taxon>
        <taxon>Tilletia</taxon>
    </lineage>
</organism>
<feature type="region of interest" description="Disordered" evidence="15">
    <location>
        <begin position="1598"/>
        <end position="1653"/>
    </location>
</feature>
<keyword evidence="11" id="KW-1133">Transmembrane helix</keyword>
<evidence type="ECO:0000256" key="10">
    <source>
        <dbReference type="ARBA" id="ARBA00022840"/>
    </source>
</evidence>
<dbReference type="PROSITE" id="PS50113">
    <property type="entry name" value="PAC"/>
    <property type="match status" value="2"/>
</dbReference>
<evidence type="ECO:0000259" key="16">
    <source>
        <dbReference type="PROSITE" id="PS50109"/>
    </source>
</evidence>
<feature type="domain" description="PAC" evidence="18">
    <location>
        <begin position="930"/>
        <end position="983"/>
    </location>
</feature>
<keyword evidence="8" id="KW-0547">Nucleotide-binding</keyword>
<comment type="subcellular location">
    <subcellularLocation>
        <location evidence="2">Cell membrane</location>
        <topology evidence="2">Multi-pass membrane protein</topology>
    </subcellularLocation>
</comment>
<dbReference type="Pfam" id="PF02518">
    <property type="entry name" value="HATPase_c"/>
    <property type="match status" value="1"/>
</dbReference>
<dbReference type="SMART" id="SM00448">
    <property type="entry name" value="REC"/>
    <property type="match status" value="1"/>
</dbReference>
<dbReference type="CDD" id="cd00082">
    <property type="entry name" value="HisKA"/>
    <property type="match status" value="1"/>
</dbReference>
<dbReference type="PROSITE" id="PS50109">
    <property type="entry name" value="HIS_KIN"/>
    <property type="match status" value="1"/>
</dbReference>
<evidence type="ECO:0000256" key="14">
    <source>
        <dbReference type="PROSITE-ProRule" id="PRU00169"/>
    </source>
</evidence>
<dbReference type="EMBL" id="JAPDMQ010000296">
    <property type="protein sequence ID" value="KAK0527803.1"/>
    <property type="molecule type" value="Genomic_DNA"/>
</dbReference>
<dbReference type="InterPro" id="IPR011006">
    <property type="entry name" value="CheY-like_superfamily"/>
</dbReference>
<dbReference type="InterPro" id="IPR005467">
    <property type="entry name" value="His_kinase_dom"/>
</dbReference>
<dbReference type="PANTHER" id="PTHR45339:SF1">
    <property type="entry name" value="HYBRID SIGNAL TRANSDUCTION HISTIDINE KINASE J"/>
    <property type="match status" value="1"/>
</dbReference>
<dbReference type="NCBIfam" id="TIGR00229">
    <property type="entry name" value="sensory_box"/>
    <property type="match status" value="1"/>
</dbReference>
<feature type="region of interest" description="Disordered" evidence="15">
    <location>
        <begin position="1"/>
        <end position="84"/>
    </location>
</feature>
<dbReference type="InterPro" id="IPR004358">
    <property type="entry name" value="Sig_transdc_His_kin-like_C"/>
</dbReference>
<evidence type="ECO:0000256" key="2">
    <source>
        <dbReference type="ARBA" id="ARBA00004651"/>
    </source>
</evidence>
<dbReference type="InterPro" id="IPR003661">
    <property type="entry name" value="HisK_dim/P_dom"/>
</dbReference>
<keyword evidence="10" id="KW-0067">ATP-binding</keyword>
<proteinExistence type="predicted"/>
<dbReference type="Gene3D" id="3.40.50.2300">
    <property type="match status" value="1"/>
</dbReference>
<reference evidence="19" key="1">
    <citation type="journal article" date="2023" name="PhytoFront">
        <title>Draft Genome Resources of Seven Strains of Tilletia horrida, Causal Agent of Kernel Smut of Rice.</title>
        <authorList>
            <person name="Khanal S."/>
            <person name="Antony Babu S."/>
            <person name="Zhou X.G."/>
        </authorList>
    </citation>
    <scope>NUCLEOTIDE SEQUENCE</scope>
    <source>
        <strain evidence="19">TX3</strain>
    </source>
</reference>
<keyword evidence="13" id="KW-0472">Membrane</keyword>
<dbReference type="GO" id="GO:0005524">
    <property type="term" value="F:ATP binding"/>
    <property type="evidence" value="ECO:0007669"/>
    <property type="project" value="UniProtKB-KW"/>
</dbReference>
<feature type="compositionally biased region" description="Gly residues" evidence="15">
    <location>
        <begin position="276"/>
        <end position="286"/>
    </location>
</feature>
<comment type="catalytic activity">
    <reaction evidence="1">
        <text>ATP + protein L-histidine = ADP + protein N-phospho-L-histidine.</text>
        <dbReference type="EC" id="2.7.13.3"/>
    </reaction>
</comment>
<feature type="region of interest" description="Disordered" evidence="15">
    <location>
        <begin position="848"/>
        <end position="883"/>
    </location>
</feature>
<evidence type="ECO:0000256" key="5">
    <source>
        <dbReference type="ARBA" id="ARBA00022553"/>
    </source>
</evidence>
<dbReference type="GO" id="GO:0000155">
    <property type="term" value="F:phosphorelay sensor kinase activity"/>
    <property type="evidence" value="ECO:0007669"/>
    <property type="project" value="InterPro"/>
</dbReference>
<evidence type="ECO:0000256" key="3">
    <source>
        <dbReference type="ARBA" id="ARBA00012438"/>
    </source>
</evidence>
<dbReference type="CDD" id="cd00130">
    <property type="entry name" value="PAS"/>
    <property type="match status" value="2"/>
</dbReference>
<dbReference type="SUPFAM" id="SSF52172">
    <property type="entry name" value="CheY-like"/>
    <property type="match status" value="1"/>
</dbReference>
<dbReference type="InterPro" id="IPR013655">
    <property type="entry name" value="PAS_fold_3"/>
</dbReference>
<dbReference type="Proteomes" id="UP001176521">
    <property type="component" value="Unassembled WGS sequence"/>
</dbReference>
<dbReference type="InterPro" id="IPR001610">
    <property type="entry name" value="PAC"/>
</dbReference>
<feature type="domain" description="PAC" evidence="18">
    <location>
        <begin position="759"/>
        <end position="811"/>
    </location>
</feature>
<feature type="region of interest" description="Disordered" evidence="15">
    <location>
        <begin position="276"/>
        <end position="363"/>
    </location>
</feature>
<evidence type="ECO:0000256" key="6">
    <source>
        <dbReference type="ARBA" id="ARBA00022679"/>
    </source>
</evidence>
<dbReference type="GO" id="GO:0005886">
    <property type="term" value="C:plasma membrane"/>
    <property type="evidence" value="ECO:0007669"/>
    <property type="project" value="UniProtKB-SubCell"/>
</dbReference>
<accession>A0AAN6GBM5</accession>
<feature type="modified residue" description="4-aspartylphosphate" evidence="14">
    <location>
        <position position="1330"/>
    </location>
</feature>
<dbReference type="PRINTS" id="PR00344">
    <property type="entry name" value="BCTRLSENSOR"/>
</dbReference>
<feature type="compositionally biased region" description="Low complexity" evidence="15">
    <location>
        <begin position="1807"/>
        <end position="1816"/>
    </location>
</feature>
<dbReference type="Pfam" id="PF08447">
    <property type="entry name" value="PAS_3"/>
    <property type="match status" value="1"/>
</dbReference>
<feature type="compositionally biased region" description="Gly residues" evidence="15">
    <location>
        <begin position="1629"/>
        <end position="1641"/>
    </location>
</feature>
<dbReference type="InterPro" id="IPR000014">
    <property type="entry name" value="PAS"/>
</dbReference>
<dbReference type="Gene3D" id="3.30.450.20">
    <property type="entry name" value="PAS domain"/>
    <property type="match status" value="2"/>
</dbReference>
<dbReference type="InterPro" id="IPR000700">
    <property type="entry name" value="PAS-assoc_C"/>
</dbReference>
<dbReference type="PROSITE" id="PS50110">
    <property type="entry name" value="RESPONSE_REGULATORY"/>
    <property type="match status" value="1"/>
</dbReference>
<feature type="domain" description="Histidine kinase" evidence="16">
    <location>
        <begin position="1011"/>
        <end position="1232"/>
    </location>
</feature>
<evidence type="ECO:0000259" key="17">
    <source>
        <dbReference type="PROSITE" id="PS50110"/>
    </source>
</evidence>
<evidence type="ECO:0000256" key="8">
    <source>
        <dbReference type="ARBA" id="ARBA00022741"/>
    </source>
</evidence>
<feature type="compositionally biased region" description="Low complexity" evidence="15">
    <location>
        <begin position="16"/>
        <end position="49"/>
    </location>
</feature>
<keyword evidence="12" id="KW-0902">Two-component regulatory system</keyword>
<protein>
    <recommendedName>
        <fullName evidence="3">histidine kinase</fullName>
        <ecNumber evidence="3">2.7.13.3</ecNumber>
    </recommendedName>
</protein>
<dbReference type="Pfam" id="PF00072">
    <property type="entry name" value="Response_reg"/>
    <property type="match status" value="1"/>
</dbReference>
<dbReference type="Gene3D" id="1.10.287.130">
    <property type="match status" value="1"/>
</dbReference>
<feature type="compositionally biased region" description="Polar residues" evidence="15">
    <location>
        <begin position="290"/>
        <end position="313"/>
    </location>
</feature>
<dbReference type="InterPro" id="IPR003594">
    <property type="entry name" value="HATPase_dom"/>
</dbReference>
<dbReference type="EC" id="2.7.13.3" evidence="3"/>
<gene>
    <name evidence="19" type="ORF">OC842_004752</name>
</gene>
<keyword evidence="7" id="KW-0812">Transmembrane</keyword>
<dbReference type="SMART" id="SM00388">
    <property type="entry name" value="HisKA"/>
    <property type="match status" value="1"/>
</dbReference>
<evidence type="ECO:0000256" key="11">
    <source>
        <dbReference type="ARBA" id="ARBA00022989"/>
    </source>
</evidence>
<comment type="caution">
    <text evidence="19">The sequence shown here is derived from an EMBL/GenBank/DDBJ whole genome shotgun (WGS) entry which is preliminary data.</text>
</comment>
<keyword evidence="6" id="KW-0808">Transferase</keyword>
<keyword evidence="5 14" id="KW-0597">Phosphoprotein</keyword>
<feature type="domain" description="Response regulatory" evidence="17">
    <location>
        <begin position="1281"/>
        <end position="1399"/>
    </location>
</feature>
<evidence type="ECO:0000256" key="13">
    <source>
        <dbReference type="ARBA" id="ARBA00023136"/>
    </source>
</evidence>
<dbReference type="SUPFAM" id="SSF55874">
    <property type="entry name" value="ATPase domain of HSP90 chaperone/DNA topoisomerase II/histidine kinase"/>
    <property type="match status" value="1"/>
</dbReference>
<dbReference type="CDD" id="cd17546">
    <property type="entry name" value="REC_hyHK_CKI1_RcsC-like"/>
    <property type="match status" value="1"/>
</dbReference>
<feature type="compositionally biased region" description="Low complexity" evidence="15">
    <location>
        <begin position="72"/>
        <end position="84"/>
    </location>
</feature>
<feature type="compositionally biased region" description="Low complexity" evidence="15">
    <location>
        <begin position="400"/>
        <end position="420"/>
    </location>
</feature>
<dbReference type="InterPro" id="IPR035965">
    <property type="entry name" value="PAS-like_dom_sf"/>
</dbReference>
<evidence type="ECO:0000256" key="9">
    <source>
        <dbReference type="ARBA" id="ARBA00022777"/>
    </source>
</evidence>
<dbReference type="SMART" id="SM00091">
    <property type="entry name" value="PAS"/>
    <property type="match status" value="2"/>
</dbReference>
<dbReference type="SUPFAM" id="SSF47384">
    <property type="entry name" value="Homodimeric domain of signal transducing histidine kinase"/>
    <property type="match status" value="1"/>
</dbReference>
<dbReference type="SUPFAM" id="SSF55785">
    <property type="entry name" value="PYP-like sensor domain (PAS domain)"/>
    <property type="match status" value="3"/>
</dbReference>
<evidence type="ECO:0000256" key="1">
    <source>
        <dbReference type="ARBA" id="ARBA00000085"/>
    </source>
</evidence>
<keyword evidence="4" id="KW-1003">Cell membrane</keyword>
<evidence type="ECO:0000259" key="18">
    <source>
        <dbReference type="PROSITE" id="PS50113"/>
    </source>
</evidence>
<feature type="region of interest" description="Disordered" evidence="15">
    <location>
        <begin position="106"/>
        <end position="140"/>
    </location>
</feature>